<evidence type="ECO:0000313" key="4">
    <source>
        <dbReference type="EMBL" id="SNT12141.1"/>
    </source>
</evidence>
<organism evidence="4 5">
    <name type="scientific">Ekhidna lutea</name>
    <dbReference type="NCBI Taxonomy" id="447679"/>
    <lineage>
        <taxon>Bacteria</taxon>
        <taxon>Pseudomonadati</taxon>
        <taxon>Bacteroidota</taxon>
        <taxon>Cytophagia</taxon>
        <taxon>Cytophagales</taxon>
        <taxon>Reichenbachiellaceae</taxon>
        <taxon>Ekhidna</taxon>
    </lineage>
</organism>
<dbReference type="GO" id="GO:0016747">
    <property type="term" value="F:acyltransferase activity, transferring groups other than amino-acyl groups"/>
    <property type="evidence" value="ECO:0007669"/>
    <property type="project" value="InterPro"/>
</dbReference>
<reference evidence="4 5" key="1">
    <citation type="submission" date="2017-06" db="EMBL/GenBank/DDBJ databases">
        <authorList>
            <person name="Kim H.J."/>
            <person name="Triplett B.A."/>
        </authorList>
    </citation>
    <scope>NUCLEOTIDE SEQUENCE [LARGE SCALE GENOMIC DNA]</scope>
    <source>
        <strain evidence="4 5">DSM 19307</strain>
    </source>
</reference>
<evidence type="ECO:0000313" key="5">
    <source>
        <dbReference type="Proteomes" id="UP000198393"/>
    </source>
</evidence>
<dbReference type="InterPro" id="IPR000182">
    <property type="entry name" value="GNAT_dom"/>
</dbReference>
<dbReference type="OrthoDB" id="7205533at2"/>
<dbReference type="PANTHER" id="PTHR43420:SF47">
    <property type="entry name" value="N-ACETYLTRANSFERASE DOMAIN-CONTAINING PROTEIN"/>
    <property type="match status" value="1"/>
</dbReference>
<dbReference type="Proteomes" id="UP000198393">
    <property type="component" value="Unassembled WGS sequence"/>
</dbReference>
<dbReference type="PANTHER" id="PTHR43420">
    <property type="entry name" value="ACETYLTRANSFERASE"/>
    <property type="match status" value="1"/>
</dbReference>
<dbReference type="RefSeq" id="WP_089357089.1">
    <property type="nucleotide sequence ID" value="NZ_FZPD01000004.1"/>
</dbReference>
<name>A0A239K288_EKHLU</name>
<keyword evidence="1" id="KW-0808">Transferase</keyword>
<dbReference type="CDD" id="cd04301">
    <property type="entry name" value="NAT_SF"/>
    <property type="match status" value="1"/>
</dbReference>
<dbReference type="Pfam" id="PF00583">
    <property type="entry name" value="Acetyltransf_1"/>
    <property type="match status" value="1"/>
</dbReference>
<evidence type="ECO:0000259" key="3">
    <source>
        <dbReference type="PROSITE" id="PS51186"/>
    </source>
</evidence>
<protein>
    <submittedName>
        <fullName evidence="4">Ribosomal protein S18 acetylase RimI</fullName>
    </submittedName>
</protein>
<proteinExistence type="predicted"/>
<feature type="domain" description="N-acetyltransferase" evidence="3">
    <location>
        <begin position="3"/>
        <end position="172"/>
    </location>
</feature>
<keyword evidence="4" id="KW-0689">Ribosomal protein</keyword>
<keyword evidence="2" id="KW-0012">Acyltransferase</keyword>
<dbReference type="InterPro" id="IPR016181">
    <property type="entry name" value="Acyl_CoA_acyltransferase"/>
</dbReference>
<sequence>MKVTIESISTDQLDPLQALCIATFTETYGSQNTKSDLENYLETNFNSAQLKKELENPQSEYYFVKVDGAIAGYLKVNVGDAQTEIKEQNGLEIERIYVSRAYQGKKLGQALFEKAMERARFHKTAFLWLGVWDQNTNAIGFYERNGFKTFDTHVFQLGDDMQTDLMMKLELA</sequence>
<dbReference type="SUPFAM" id="SSF55729">
    <property type="entry name" value="Acyl-CoA N-acyltransferases (Nat)"/>
    <property type="match status" value="1"/>
</dbReference>
<dbReference type="EMBL" id="FZPD01000004">
    <property type="protein sequence ID" value="SNT12141.1"/>
    <property type="molecule type" value="Genomic_DNA"/>
</dbReference>
<dbReference type="GO" id="GO:0005840">
    <property type="term" value="C:ribosome"/>
    <property type="evidence" value="ECO:0007669"/>
    <property type="project" value="UniProtKB-KW"/>
</dbReference>
<dbReference type="InterPro" id="IPR050680">
    <property type="entry name" value="YpeA/RimI_acetyltransf"/>
</dbReference>
<evidence type="ECO:0000256" key="1">
    <source>
        <dbReference type="ARBA" id="ARBA00022679"/>
    </source>
</evidence>
<evidence type="ECO:0000256" key="2">
    <source>
        <dbReference type="ARBA" id="ARBA00023315"/>
    </source>
</evidence>
<keyword evidence="4" id="KW-0687">Ribonucleoprotein</keyword>
<gene>
    <name evidence="4" type="ORF">SAMN05421640_2372</name>
</gene>
<dbReference type="PROSITE" id="PS51186">
    <property type="entry name" value="GNAT"/>
    <property type="match status" value="1"/>
</dbReference>
<keyword evidence="5" id="KW-1185">Reference proteome</keyword>
<dbReference type="AlphaFoldDB" id="A0A239K288"/>
<accession>A0A239K288</accession>
<dbReference type="Gene3D" id="3.40.630.30">
    <property type="match status" value="1"/>
</dbReference>